<dbReference type="OrthoDB" id="5295974at2"/>
<accession>A0A3Q8ER95</accession>
<dbReference type="RefSeq" id="WP_108673823.1">
    <property type="nucleotide sequence ID" value="NZ_CP025628.1"/>
</dbReference>
<evidence type="ECO:0000313" key="1">
    <source>
        <dbReference type="EMBL" id="AWD32410.1"/>
    </source>
</evidence>
<name>A0A3Q8ER95_9PROT</name>
<dbReference type="AlphaFoldDB" id="A0A3Q8ER95"/>
<sequence length="314" mass="37764">MHLIITHILPPKNIANEIANILPEKAPNLFKLIQSYNVNVSHLDLNYLSCTALESVILELNGYKSNNKFRIGQWLGQMNIKNYIYDINMNPIWLIELVNLDFINGNIRLYTADDLNIQKEESQILFDSSQHIFNHYGFKVFFENKNFWVISLPKNFHPKLCMSPQLAKNYFINNIFDITPYNNIWRILLNNIQIHWTSHKINNNRFKKYLLPINSIWLYGGCIPDKIKKTYDQNILIIKDLDKYYKNNDWNMWLNALTEIDNKYIYKYINNTCVTDNLILLGHDYRVDFKLNNHKNIFQKILYKNWRYWWNQEI</sequence>
<organism evidence="1 2">
    <name type="scientific">Candidatus Kinetoplastidibacterium kentomonadis</name>
    <dbReference type="NCBI Taxonomy" id="1576550"/>
    <lineage>
        <taxon>Bacteria</taxon>
        <taxon>Pseudomonadati</taxon>
        <taxon>Pseudomonadota</taxon>
        <taxon>Betaproteobacteria</taxon>
        <taxon>Candidatus Kinetoplastidibacterium</taxon>
    </lineage>
</organism>
<protein>
    <submittedName>
        <fullName evidence="1">Uncharacterized protein</fullName>
    </submittedName>
</protein>
<dbReference type="KEGG" id="kso:CKSOR_00289"/>
<keyword evidence="2" id="KW-1185">Reference proteome</keyword>
<dbReference type="EMBL" id="CP025628">
    <property type="protein sequence ID" value="AWD32410.1"/>
    <property type="molecule type" value="Genomic_DNA"/>
</dbReference>
<dbReference type="Proteomes" id="UP000266796">
    <property type="component" value="Chromosome"/>
</dbReference>
<reference evidence="1 2" key="1">
    <citation type="journal article" date="2018" name="Parasitology">
        <title>The reduced genome of Candidatus Kinetoplastibacterium sorsogonicusi, the endosymbiont of Kentomonas sorsogonicus (Trypanosomatidae): loss of the haem-synthesis pathway.</title>
        <authorList>
            <person name="Silva F.M."/>
            <person name="Kostygov A.Y."/>
            <person name="Spodareva V.V."/>
            <person name="Butenko A."/>
            <person name="Tossou R."/>
            <person name="Lukes J."/>
            <person name="Yurchenko V."/>
            <person name="Alves J.M.P."/>
        </authorList>
    </citation>
    <scope>NUCLEOTIDE SEQUENCE [LARGE SCALE GENOMIC DNA]</scope>
    <source>
        <strain evidence="1 2">MF-08</strain>
    </source>
</reference>
<proteinExistence type="predicted"/>
<evidence type="ECO:0000313" key="2">
    <source>
        <dbReference type="Proteomes" id="UP000266796"/>
    </source>
</evidence>
<gene>
    <name evidence="1" type="ORF">CKSOR_00289</name>
</gene>